<accession>A6JA94</accession>
<organism evidence="1 2">
    <name type="scientific">Rattus norvegicus</name>
    <name type="common">Rat</name>
    <dbReference type="NCBI Taxonomy" id="10116"/>
    <lineage>
        <taxon>Eukaryota</taxon>
        <taxon>Metazoa</taxon>
        <taxon>Chordata</taxon>
        <taxon>Craniata</taxon>
        <taxon>Vertebrata</taxon>
        <taxon>Euteleostomi</taxon>
        <taxon>Mammalia</taxon>
        <taxon>Eutheria</taxon>
        <taxon>Euarchontoglires</taxon>
        <taxon>Glires</taxon>
        <taxon>Rodentia</taxon>
        <taxon>Myomorpha</taxon>
        <taxon>Muroidea</taxon>
        <taxon>Muridae</taxon>
        <taxon>Murinae</taxon>
        <taxon>Rattus</taxon>
    </lineage>
</organism>
<sequence length="50" mass="5462">MLSFIRVTVVMVSVHSSKTLTKTERVHSSGWPSPGLVHAPLGKSLLFTEL</sequence>
<gene>
    <name evidence="1" type="ORF">rCG_54058</name>
</gene>
<proteinExistence type="predicted"/>
<protein>
    <submittedName>
        <fullName evidence="1">RCG54058</fullName>
    </submittedName>
</protein>
<evidence type="ECO:0000313" key="1">
    <source>
        <dbReference type="EMBL" id="EDM07640.1"/>
    </source>
</evidence>
<name>A6JA94_RAT</name>
<dbReference type="AlphaFoldDB" id="A6JA94"/>
<dbReference type="Proteomes" id="UP000234681">
    <property type="component" value="Chromosome 1"/>
</dbReference>
<dbReference type="EMBL" id="CH473979">
    <property type="protein sequence ID" value="EDM07640.1"/>
    <property type="molecule type" value="Genomic_DNA"/>
</dbReference>
<evidence type="ECO:0000313" key="2">
    <source>
        <dbReference type="Proteomes" id="UP000234681"/>
    </source>
</evidence>
<reference evidence="1 2" key="1">
    <citation type="submission" date="2005-09" db="EMBL/GenBank/DDBJ databases">
        <authorList>
            <person name="Mural R.J."/>
            <person name="Li P.W."/>
            <person name="Adams M.D."/>
            <person name="Amanatides P.G."/>
            <person name="Baden-Tillson H."/>
            <person name="Barnstead M."/>
            <person name="Chin S.H."/>
            <person name="Dew I."/>
            <person name="Evans C.A."/>
            <person name="Ferriera S."/>
            <person name="Flanigan M."/>
            <person name="Fosler C."/>
            <person name="Glodek A."/>
            <person name="Gu Z."/>
            <person name="Holt R.A."/>
            <person name="Jennings D."/>
            <person name="Kraft C.L."/>
            <person name="Lu F."/>
            <person name="Nguyen T."/>
            <person name="Nusskern D.R."/>
            <person name="Pfannkoch C.M."/>
            <person name="Sitter C."/>
            <person name="Sutton G.G."/>
            <person name="Venter J.C."/>
            <person name="Wang Z."/>
            <person name="Woodage T."/>
            <person name="Zheng X.H."/>
            <person name="Zhong F."/>
        </authorList>
    </citation>
    <scope>NUCLEOTIDE SEQUENCE [LARGE SCALE GENOMIC DNA]</scope>
    <source>
        <strain>BN</strain>
        <strain evidence="2">Sprague-Dawley</strain>
    </source>
</reference>